<evidence type="ECO:0000256" key="3">
    <source>
        <dbReference type="ARBA" id="ARBA00022475"/>
    </source>
</evidence>
<name>A0A174FB65_9FIRM</name>
<dbReference type="GO" id="GO:0005886">
    <property type="term" value="C:plasma membrane"/>
    <property type="evidence" value="ECO:0007669"/>
    <property type="project" value="UniProtKB-SubCell"/>
</dbReference>
<dbReference type="InterPro" id="IPR003688">
    <property type="entry name" value="TraG/VirD4"/>
</dbReference>
<dbReference type="RefSeq" id="WP_055261473.1">
    <property type="nucleotide sequence ID" value="NZ_CYZK01000014.1"/>
</dbReference>
<protein>
    <submittedName>
        <fullName evidence="8">Type IV secretory pathway, VirD4 components</fullName>
    </submittedName>
</protein>
<keyword evidence="6 7" id="KW-0472">Membrane</keyword>
<keyword evidence="3" id="KW-1003">Cell membrane</keyword>
<dbReference type="EMBL" id="CYZK01000014">
    <property type="protein sequence ID" value="CUO45570.1"/>
    <property type="molecule type" value="Genomic_DNA"/>
</dbReference>
<dbReference type="Pfam" id="PF02534">
    <property type="entry name" value="T4SS-DNA_transf"/>
    <property type="match status" value="1"/>
</dbReference>
<reference evidence="8 9" key="1">
    <citation type="submission" date="2015-09" db="EMBL/GenBank/DDBJ databases">
        <authorList>
            <consortium name="Pathogen Informatics"/>
        </authorList>
    </citation>
    <scope>NUCLEOTIDE SEQUENCE [LARGE SCALE GENOMIC DNA]</scope>
    <source>
        <strain evidence="8 9">2789STDY5834866</strain>
    </source>
</reference>
<dbReference type="PANTHER" id="PTHR37937:SF1">
    <property type="entry name" value="CONJUGATIVE TRANSFER: DNA TRANSPORT"/>
    <property type="match status" value="1"/>
</dbReference>
<evidence type="ECO:0000256" key="2">
    <source>
        <dbReference type="ARBA" id="ARBA00008806"/>
    </source>
</evidence>
<evidence type="ECO:0000256" key="1">
    <source>
        <dbReference type="ARBA" id="ARBA00004651"/>
    </source>
</evidence>
<feature type="transmembrane region" description="Helical" evidence="7">
    <location>
        <begin position="12"/>
        <end position="31"/>
    </location>
</feature>
<proteinExistence type="inferred from homology"/>
<comment type="subcellular location">
    <subcellularLocation>
        <location evidence="1">Cell membrane</location>
        <topology evidence="1">Multi-pass membrane protein</topology>
    </subcellularLocation>
</comment>
<evidence type="ECO:0000256" key="5">
    <source>
        <dbReference type="ARBA" id="ARBA00022989"/>
    </source>
</evidence>
<dbReference type="InterPro" id="IPR051539">
    <property type="entry name" value="T4SS-coupling_protein"/>
</dbReference>
<evidence type="ECO:0000256" key="7">
    <source>
        <dbReference type="SAM" id="Phobius"/>
    </source>
</evidence>
<organism evidence="8 9">
    <name type="scientific">Coprococcus comes</name>
    <dbReference type="NCBI Taxonomy" id="410072"/>
    <lineage>
        <taxon>Bacteria</taxon>
        <taxon>Bacillati</taxon>
        <taxon>Bacillota</taxon>
        <taxon>Clostridia</taxon>
        <taxon>Lachnospirales</taxon>
        <taxon>Lachnospiraceae</taxon>
        <taxon>Coprococcus</taxon>
    </lineage>
</organism>
<evidence type="ECO:0000313" key="8">
    <source>
        <dbReference type="EMBL" id="CUO45570.1"/>
    </source>
</evidence>
<gene>
    <name evidence="8" type="ORF">ERS852481_02108</name>
</gene>
<dbReference type="PANTHER" id="PTHR37937">
    <property type="entry name" value="CONJUGATIVE TRANSFER: DNA TRANSPORT"/>
    <property type="match status" value="1"/>
</dbReference>
<keyword evidence="5 7" id="KW-1133">Transmembrane helix</keyword>
<evidence type="ECO:0000256" key="4">
    <source>
        <dbReference type="ARBA" id="ARBA00022692"/>
    </source>
</evidence>
<feature type="transmembrane region" description="Helical" evidence="7">
    <location>
        <begin position="74"/>
        <end position="93"/>
    </location>
</feature>
<dbReference type="Proteomes" id="UP000095362">
    <property type="component" value="Unassembled WGS sequence"/>
</dbReference>
<evidence type="ECO:0000313" key="9">
    <source>
        <dbReference type="Proteomes" id="UP000095362"/>
    </source>
</evidence>
<dbReference type="InterPro" id="IPR027417">
    <property type="entry name" value="P-loop_NTPase"/>
</dbReference>
<evidence type="ECO:0000256" key="6">
    <source>
        <dbReference type="ARBA" id="ARBA00023136"/>
    </source>
</evidence>
<dbReference type="CDD" id="cd01127">
    <property type="entry name" value="TrwB_TraG_TraD_VirD4"/>
    <property type="match status" value="1"/>
</dbReference>
<dbReference type="AlphaFoldDB" id="A0A174FB65"/>
<sequence>MANSANPEINKKIATSALGTLVIATVFFYLGDRYAETLVTYPGQIFDHLSDAFLSMWQTIKDAPFALDMTSNSLLFGGACFLIIWMIWLRYVAFIGNYRSGEESGSARWGTVKEGKKFKDLQTEDNNLLFTKNFGLALHRPKFDPEYDRNLNVLVVGGSGSGKTFNYVTPNICQLNTSYFVTDPKGTLLKDAGYLFTDNGYKLKSFNTINLDESMHYNPLKYVKTDTDILSFVNCFIMNTNPEGKSSGDPFWENAEKMLYTALIALLRDWFPAKDYNMSSLLTLLSLAEARENDENFKSALDLMFLQIEEGKKYKQNDGSSPDAAGNAGLSRSFGTKQADNGWSWVPSKFKRNSDGVKPADCGGLSADEDFALMNYKNFKVAAGVVSLKRLLNQSILKSWSSKMIKKSLEAYFFTLKNKIVFCKKQF</sequence>
<dbReference type="SUPFAM" id="SSF52540">
    <property type="entry name" value="P-loop containing nucleoside triphosphate hydrolases"/>
    <property type="match status" value="1"/>
</dbReference>
<keyword evidence="4 7" id="KW-0812">Transmembrane</keyword>
<comment type="similarity">
    <text evidence="2">Belongs to the VirD4/TraG family.</text>
</comment>
<accession>A0A174FB65</accession>